<evidence type="ECO:0000313" key="8">
    <source>
        <dbReference type="EMBL" id="CDO56793.1"/>
    </source>
</evidence>
<keyword evidence="4 6" id="KW-0072">Autophagy</keyword>
<dbReference type="OrthoDB" id="1937984at2759"/>
<dbReference type="GO" id="GO:0060090">
    <property type="term" value="F:molecular adaptor activity"/>
    <property type="evidence" value="ECO:0007669"/>
    <property type="project" value="TreeGrafter"/>
</dbReference>
<gene>
    <name evidence="8" type="ORF">BN980_GECA17s00087g</name>
</gene>
<dbReference type="STRING" id="1173061.A0A0J9XHC2"/>
<dbReference type="GO" id="GO:0030295">
    <property type="term" value="F:protein kinase activator activity"/>
    <property type="evidence" value="ECO:0007669"/>
    <property type="project" value="TreeGrafter"/>
</dbReference>
<comment type="similarity">
    <text evidence="1 6">Belongs to the ATG17 family.</text>
</comment>
<evidence type="ECO:0000256" key="1">
    <source>
        <dbReference type="ARBA" id="ARBA00006259"/>
    </source>
</evidence>
<proteinExistence type="inferred from homology"/>
<evidence type="ECO:0000313" key="9">
    <source>
        <dbReference type="Proteomes" id="UP000242525"/>
    </source>
</evidence>
<sequence>MSSQFAHWVEQAKESLSIAGPICKEANDLLSTAQGQMEKASVLWAQTVYLHTMISGQVQVLSSVLKASETMDQNSMTEFDKSLSLLDDQDHALQLALKSLEDCVLDPAIQLSSSKSENTLDNYVPPSRTLRSFVDEDGVARLKTSITDAIDQIRQTHNQLQEETASIAVKINNLKTSKTKIKATCSRDNLEEAHSHTNLIATDAHEMATLLESLARHYDQCTQALELSLAVNDGHSSSEEREELEELTAVLTNDADELDDVLTELYERREAISNSADFVVQFLYEVERDHSEIVALFREIDTFGENELASYDTRIAELTQKHNIHKDQVMSMYLPEMASLTEYYRLFLTSYHSMILEISRRKKFQEKLNDLAAEMHNKLSKVIEEEVSQREQFLENSGSYLPGDLWPGLLDPPGHLEVVLVDEWKLPKLSKTTVSTAKNVLHMSK</sequence>
<name>A0A0J9XHC2_GEOCN</name>
<protein>
    <recommendedName>
        <fullName evidence="2 6">Autophagy-related protein 17</fullName>
    </recommendedName>
</protein>
<evidence type="ECO:0000256" key="6">
    <source>
        <dbReference type="RuleBase" id="RU368080"/>
    </source>
</evidence>
<dbReference type="InterPro" id="IPR007240">
    <property type="entry name" value="Atg17"/>
</dbReference>
<organism evidence="8 9">
    <name type="scientific">Geotrichum candidum</name>
    <name type="common">Oospora lactis</name>
    <name type="synonym">Dipodascus geotrichum</name>
    <dbReference type="NCBI Taxonomy" id="1173061"/>
    <lineage>
        <taxon>Eukaryota</taxon>
        <taxon>Fungi</taxon>
        <taxon>Dikarya</taxon>
        <taxon>Ascomycota</taxon>
        <taxon>Saccharomycotina</taxon>
        <taxon>Dipodascomycetes</taxon>
        <taxon>Dipodascales</taxon>
        <taxon>Dipodascaceae</taxon>
        <taxon>Geotrichum</taxon>
    </lineage>
</organism>
<dbReference type="GO" id="GO:0000045">
    <property type="term" value="P:autophagosome assembly"/>
    <property type="evidence" value="ECO:0007669"/>
    <property type="project" value="TreeGrafter"/>
</dbReference>
<evidence type="ECO:0000259" key="7">
    <source>
        <dbReference type="Pfam" id="PF04108"/>
    </source>
</evidence>
<keyword evidence="3 6" id="KW-0963">Cytoplasm</keyword>
<dbReference type="Proteomes" id="UP000242525">
    <property type="component" value="Unassembled WGS sequence"/>
</dbReference>
<dbReference type="GO" id="GO:0034727">
    <property type="term" value="P:piecemeal microautophagy of the nucleus"/>
    <property type="evidence" value="ECO:0007669"/>
    <property type="project" value="TreeGrafter"/>
</dbReference>
<comment type="caution">
    <text evidence="8">The sequence shown here is derived from an EMBL/GenBank/DDBJ whole genome shotgun (WGS) entry which is preliminary data.</text>
</comment>
<evidence type="ECO:0000256" key="4">
    <source>
        <dbReference type="ARBA" id="ARBA00023006"/>
    </source>
</evidence>
<evidence type="ECO:0000256" key="2">
    <source>
        <dbReference type="ARBA" id="ARBA00013806"/>
    </source>
</evidence>
<dbReference type="GO" id="GO:1990316">
    <property type="term" value="C:Atg1/ULK1 kinase complex"/>
    <property type="evidence" value="ECO:0007669"/>
    <property type="project" value="TreeGrafter"/>
</dbReference>
<dbReference type="Pfam" id="PF04108">
    <property type="entry name" value="ATG17_like"/>
    <property type="match status" value="1"/>
</dbReference>
<evidence type="ECO:0000256" key="5">
    <source>
        <dbReference type="ARBA" id="ARBA00023136"/>
    </source>
</evidence>
<dbReference type="GO" id="GO:0034045">
    <property type="term" value="C:phagophore assembly site membrane"/>
    <property type="evidence" value="ECO:0007669"/>
    <property type="project" value="UniProtKB-SubCell"/>
</dbReference>
<dbReference type="AlphaFoldDB" id="A0A0J9XHC2"/>
<accession>A0A0J9XHC2</accession>
<evidence type="ECO:0000256" key="3">
    <source>
        <dbReference type="ARBA" id="ARBA00022490"/>
    </source>
</evidence>
<comment type="function">
    <text evidence="6">Autophagy-specific protein that functions in response to autophagy-inducing signals as a scaffold to recruit other ATG proteins to organize preautophagosomal structure (PAS) formation. Modulates the timing and magnitude of the autophagy response, such as the size of the sequestering vesicles. Plays particularly a role in pexophagy and nucleophagy.</text>
</comment>
<keyword evidence="9" id="KW-1185">Reference proteome</keyword>
<dbReference type="PANTHER" id="PTHR28005">
    <property type="entry name" value="AUTOPHAGY-RELATED PROTEIN 17"/>
    <property type="match status" value="1"/>
</dbReference>
<dbReference type="GO" id="GO:0000422">
    <property type="term" value="P:autophagy of mitochondrion"/>
    <property type="evidence" value="ECO:0007669"/>
    <property type="project" value="TreeGrafter"/>
</dbReference>
<keyword evidence="5" id="KW-0472">Membrane</keyword>
<comment type="subcellular location">
    <subcellularLocation>
        <location evidence="6">Cytoplasm</location>
    </subcellularLocation>
    <subcellularLocation>
        <location evidence="6">Preautophagosomal structure membrane</location>
        <topology evidence="6">Peripheral membrane protein</topology>
    </subcellularLocation>
</comment>
<feature type="domain" description="Autophagy protein ATG17-like" evidence="7">
    <location>
        <begin position="15"/>
        <end position="401"/>
    </location>
</feature>
<dbReference type="EMBL" id="CCBN010000017">
    <property type="protein sequence ID" value="CDO56793.1"/>
    <property type="molecule type" value="Genomic_DNA"/>
</dbReference>
<reference evidence="8" key="1">
    <citation type="submission" date="2014-03" db="EMBL/GenBank/DDBJ databases">
        <authorList>
            <person name="Casaregola S."/>
        </authorList>
    </citation>
    <scope>NUCLEOTIDE SEQUENCE [LARGE SCALE GENOMIC DNA]</scope>
    <source>
        <strain evidence="8">CLIB 918</strain>
    </source>
</reference>
<dbReference type="InterPro" id="IPR045326">
    <property type="entry name" value="ATG17-like_dom"/>
</dbReference>
<dbReference type="PANTHER" id="PTHR28005:SF1">
    <property type="entry name" value="AUTOPHAGY-RELATED PROTEIN 17"/>
    <property type="match status" value="1"/>
</dbReference>